<organism evidence="5 6">
    <name type="scientific">Aquimarina muelleri</name>
    <dbReference type="NCBI Taxonomy" id="279356"/>
    <lineage>
        <taxon>Bacteria</taxon>
        <taxon>Pseudomonadati</taxon>
        <taxon>Bacteroidota</taxon>
        <taxon>Flavobacteriia</taxon>
        <taxon>Flavobacteriales</taxon>
        <taxon>Flavobacteriaceae</taxon>
        <taxon>Aquimarina</taxon>
    </lineage>
</organism>
<dbReference type="InterPro" id="IPR004843">
    <property type="entry name" value="Calcineurin-like_PHP"/>
</dbReference>
<dbReference type="GO" id="GO:0009245">
    <property type="term" value="P:lipid A biosynthetic process"/>
    <property type="evidence" value="ECO:0007669"/>
    <property type="project" value="TreeGrafter"/>
</dbReference>
<dbReference type="CDD" id="cd07385">
    <property type="entry name" value="MPP_YkuE_C"/>
    <property type="match status" value="1"/>
</dbReference>
<keyword evidence="3" id="KW-0812">Transmembrane</keyword>
<feature type="transmembrane region" description="Helical" evidence="3">
    <location>
        <begin position="29"/>
        <end position="49"/>
    </location>
</feature>
<evidence type="ECO:0000256" key="3">
    <source>
        <dbReference type="SAM" id="Phobius"/>
    </source>
</evidence>
<feature type="transmembrane region" description="Helical" evidence="3">
    <location>
        <begin position="61"/>
        <end position="84"/>
    </location>
</feature>
<name>A0A918JUC5_9FLAO</name>
<reference evidence="5 6" key="1">
    <citation type="journal article" date="2014" name="Int. J. Syst. Evol. Microbiol.">
        <title>Complete genome sequence of Corynebacterium casei LMG S-19264T (=DSM 44701T), isolated from a smear-ripened cheese.</title>
        <authorList>
            <consortium name="US DOE Joint Genome Institute (JGI-PGF)"/>
            <person name="Walter F."/>
            <person name="Albersmeier A."/>
            <person name="Kalinowski J."/>
            <person name="Ruckert C."/>
        </authorList>
    </citation>
    <scope>NUCLEOTIDE SEQUENCE [LARGE SCALE GENOMIC DNA]</scope>
    <source>
        <strain evidence="5 6">KCTC 12285</strain>
    </source>
</reference>
<dbReference type="InterPro" id="IPR051158">
    <property type="entry name" value="Metallophosphoesterase_sf"/>
</dbReference>
<dbReference type="InterPro" id="IPR029052">
    <property type="entry name" value="Metallo-depent_PP-like"/>
</dbReference>
<keyword evidence="1" id="KW-0479">Metal-binding</keyword>
<dbReference type="SUPFAM" id="SSF56300">
    <property type="entry name" value="Metallo-dependent phosphatases"/>
    <property type="match status" value="1"/>
</dbReference>
<keyword evidence="6" id="KW-1185">Reference proteome</keyword>
<dbReference type="EMBL" id="BMWS01000007">
    <property type="protein sequence ID" value="GGX13491.1"/>
    <property type="molecule type" value="Genomic_DNA"/>
</dbReference>
<dbReference type="GO" id="GO:0008758">
    <property type="term" value="F:UDP-2,3-diacylglucosamine hydrolase activity"/>
    <property type="evidence" value="ECO:0007669"/>
    <property type="project" value="TreeGrafter"/>
</dbReference>
<evidence type="ECO:0000313" key="6">
    <source>
        <dbReference type="Proteomes" id="UP000601108"/>
    </source>
</evidence>
<dbReference type="RefSeq" id="WP_035087319.1">
    <property type="nucleotide sequence ID" value="NZ_BMWS01000007.1"/>
</dbReference>
<dbReference type="AlphaFoldDB" id="A0A918JUC5"/>
<feature type="transmembrane region" description="Helical" evidence="3">
    <location>
        <begin position="118"/>
        <end position="139"/>
    </location>
</feature>
<proteinExistence type="predicted"/>
<feature type="domain" description="Calcineurin-like phosphoesterase" evidence="4">
    <location>
        <begin position="164"/>
        <end position="345"/>
    </location>
</feature>
<accession>A0A918JUC5</accession>
<evidence type="ECO:0000256" key="2">
    <source>
        <dbReference type="ARBA" id="ARBA00022801"/>
    </source>
</evidence>
<keyword evidence="3" id="KW-0472">Membrane</keyword>
<dbReference type="Proteomes" id="UP000601108">
    <property type="component" value="Unassembled WGS sequence"/>
</dbReference>
<dbReference type="PANTHER" id="PTHR31302">
    <property type="entry name" value="TRANSMEMBRANE PROTEIN WITH METALLOPHOSPHOESTERASE DOMAIN-RELATED"/>
    <property type="match status" value="1"/>
</dbReference>
<dbReference type="Gene3D" id="3.60.21.10">
    <property type="match status" value="1"/>
</dbReference>
<gene>
    <name evidence="5" type="ORF">GCM10007384_13850</name>
</gene>
<evidence type="ECO:0000259" key="4">
    <source>
        <dbReference type="Pfam" id="PF00149"/>
    </source>
</evidence>
<dbReference type="GO" id="GO:0046872">
    <property type="term" value="F:metal ion binding"/>
    <property type="evidence" value="ECO:0007669"/>
    <property type="project" value="UniProtKB-KW"/>
</dbReference>
<sequence>MRWILLVILYILIEFYAYQAIKTITKNQWVQIGCLAVSLFILGYVIYVFANYDRSVGPTKYSLRATAVLLLALVPKLVLVLFLFGEDVIRVFVGGYNYLTTTFFGGKDTQYMPDRRKFISQLALGIAAIPFAGLLHGIFKGKYNFKVIKHVLYFKDLPIAFDGLRIAQISDIHSGSFDDAAKIEYAVDLINEQETDLILFTGDIVNTVADEMNDWIDTFKRIKTPEFGKYSVLGNHDYGEYVTWNSQQEKDANFDAIKDIHTKIDFNLLLNESVFIEKQGERIAIIGVENWGHNFKKAGDLKKASEKVSNEDFKILLSHDPSHWEYEVKKDSDYYHLTLSGHTHGFQFGIEIPGVVRWSPVQYVYKQWAGMYNEMGRYLNVNRGFGFHAFPGRVGIWPEITVIELRKEVKPS</sequence>
<dbReference type="PANTHER" id="PTHR31302:SF31">
    <property type="entry name" value="PHOSPHODIESTERASE YAEI"/>
    <property type="match status" value="1"/>
</dbReference>
<protein>
    <submittedName>
        <fullName evidence="5">Phosphoesterase</fullName>
    </submittedName>
</protein>
<dbReference type="Pfam" id="PF00149">
    <property type="entry name" value="Metallophos"/>
    <property type="match status" value="1"/>
</dbReference>
<evidence type="ECO:0000313" key="5">
    <source>
        <dbReference type="EMBL" id="GGX13491.1"/>
    </source>
</evidence>
<keyword evidence="2" id="KW-0378">Hydrolase</keyword>
<evidence type="ECO:0000256" key="1">
    <source>
        <dbReference type="ARBA" id="ARBA00022723"/>
    </source>
</evidence>
<keyword evidence="3" id="KW-1133">Transmembrane helix</keyword>
<comment type="caution">
    <text evidence="5">The sequence shown here is derived from an EMBL/GenBank/DDBJ whole genome shotgun (WGS) entry which is preliminary data.</text>
</comment>
<dbReference type="GO" id="GO:0016020">
    <property type="term" value="C:membrane"/>
    <property type="evidence" value="ECO:0007669"/>
    <property type="project" value="GOC"/>
</dbReference>